<organism evidence="2">
    <name type="scientific">Anopheles darlingi</name>
    <name type="common">Mosquito</name>
    <dbReference type="NCBI Taxonomy" id="43151"/>
    <lineage>
        <taxon>Eukaryota</taxon>
        <taxon>Metazoa</taxon>
        <taxon>Ecdysozoa</taxon>
        <taxon>Arthropoda</taxon>
        <taxon>Hexapoda</taxon>
        <taxon>Insecta</taxon>
        <taxon>Pterygota</taxon>
        <taxon>Neoptera</taxon>
        <taxon>Endopterygota</taxon>
        <taxon>Diptera</taxon>
        <taxon>Nematocera</taxon>
        <taxon>Culicoidea</taxon>
        <taxon>Culicidae</taxon>
        <taxon>Anophelinae</taxon>
        <taxon>Anopheles</taxon>
    </lineage>
</organism>
<feature type="compositionally biased region" description="Low complexity" evidence="1">
    <location>
        <begin position="289"/>
        <end position="306"/>
    </location>
</feature>
<keyword evidence="4" id="KW-1185">Reference proteome</keyword>
<dbReference type="HOGENOM" id="CLU_696809_0_0_1"/>
<feature type="compositionally biased region" description="Gly residues" evidence="1">
    <location>
        <begin position="235"/>
        <end position="245"/>
    </location>
</feature>
<feature type="compositionally biased region" description="Polar residues" evidence="1">
    <location>
        <begin position="275"/>
        <end position="287"/>
    </location>
</feature>
<sequence length="396" mass="41229">MSSARCLNWSRPPPGRHPAAAAAVLRKQVSCIEHSSSSGSLTGLDSGSLLSSATGSTTTSTALHRPSTVNTLSNALVQQQQQQQQQQPPPADGCDHFCQFLVTGAIIHTNRFQNYHTYNQAHRGACGSGGSVTPLPGYQHQQPSLPQRRRPSSASAAGGAGGGVISVDPATTSPGDRARLGRRAILCKQLSLDQSILVAATAASSIASGMAAVANAGEGQGPDGSSIERGWGFGRKQGARIGTGNGMKSEMESGTKKGPKAGKDSRINIKIFLGQTVQQDSSDTGISDTEAPTPTATTTNTATAAASLQKSDSTPAMSSTTVRPSKSMGLQQWPVEERSEVAERDEGKEAKPACQSNTSTDVYTPHQRPGVPRVTNRVTGNRPLSESWLVLGTGFD</sequence>
<gene>
    <name evidence="2" type="ORF">AND_002265</name>
</gene>
<dbReference type="EMBL" id="ADMH02000549">
    <property type="protein sequence ID" value="ETN65960.1"/>
    <property type="molecule type" value="Genomic_DNA"/>
</dbReference>
<dbReference type="eggNOG" id="ENOG502T8JC">
    <property type="taxonomic scope" value="Eukaryota"/>
</dbReference>
<reference evidence="2 4" key="1">
    <citation type="journal article" date="2010" name="BMC Genomics">
        <title>Combination of measures distinguishes pre-miRNAs from other stem-loops in the genome of the newly sequenced Anopheles darlingi.</title>
        <authorList>
            <person name="Mendes N.D."/>
            <person name="Freitas A.T."/>
            <person name="Vasconcelos A.T."/>
            <person name="Sagot M.F."/>
        </authorList>
    </citation>
    <scope>NUCLEOTIDE SEQUENCE</scope>
</reference>
<protein>
    <submittedName>
        <fullName evidence="2 3">Uncharacterized protein</fullName>
    </submittedName>
</protein>
<evidence type="ECO:0000313" key="4">
    <source>
        <dbReference type="Proteomes" id="UP000000673"/>
    </source>
</evidence>
<dbReference type="VEuPathDB" id="VectorBase:ADAR2_007618"/>
<feature type="region of interest" description="Disordered" evidence="1">
    <location>
        <begin position="235"/>
        <end position="379"/>
    </location>
</feature>
<evidence type="ECO:0000313" key="3">
    <source>
        <dbReference type="EnsemblMetazoa" id="ADAC002265-PA"/>
    </source>
</evidence>
<feature type="compositionally biased region" description="Polar residues" evidence="1">
    <location>
        <begin position="308"/>
        <end position="330"/>
    </location>
</feature>
<proteinExistence type="predicted"/>
<reference evidence="3" key="4">
    <citation type="submission" date="2015-06" db="UniProtKB">
        <authorList>
            <consortium name="EnsemblMetazoa"/>
        </authorList>
    </citation>
    <scope>IDENTIFICATION</scope>
</reference>
<dbReference type="AlphaFoldDB" id="W5JSS3"/>
<reference evidence="2" key="2">
    <citation type="submission" date="2010-05" db="EMBL/GenBank/DDBJ databases">
        <authorList>
            <person name="Almeida L.G."/>
            <person name="Nicolas M.F."/>
            <person name="Souza R.C."/>
            <person name="Vasconcelos A.T.R."/>
        </authorList>
    </citation>
    <scope>NUCLEOTIDE SEQUENCE</scope>
</reference>
<name>W5JSS3_ANODA</name>
<evidence type="ECO:0000256" key="1">
    <source>
        <dbReference type="SAM" id="MobiDB-lite"/>
    </source>
</evidence>
<dbReference type="STRING" id="43151.W5JSS3"/>
<reference evidence="2" key="3">
    <citation type="journal article" date="2013" name="Nucleic Acids Res.">
        <title>The genome of Anopheles darlingi, the main neotropical malaria vector.</title>
        <authorList>
            <person name="Marinotti O."/>
            <person name="Cerqueira G.C."/>
            <person name="de Almeida L.G."/>
            <person name="Ferro M.I."/>
            <person name="Loreto E.L."/>
            <person name="Zaha A."/>
            <person name="Teixeira S.M."/>
            <person name="Wespiser A.R."/>
            <person name="Almeida E Silva A."/>
            <person name="Schlindwein A.D."/>
            <person name="Pacheco A.C."/>
            <person name="Silva A.L."/>
            <person name="Graveley B.R."/>
            <person name="Walenz B.P."/>
            <person name="Lima Bde A."/>
            <person name="Ribeiro C.A."/>
            <person name="Nunes-Silva C.G."/>
            <person name="de Carvalho C.R."/>
            <person name="Soares C.M."/>
            <person name="de Menezes C.B."/>
            <person name="Matiolli C."/>
            <person name="Caffrey D."/>
            <person name="Araujo D.A."/>
            <person name="de Oliveira D.M."/>
            <person name="Golenbock D."/>
            <person name="Grisard E.C."/>
            <person name="Fantinatti-Garboggini F."/>
            <person name="de Carvalho F.M."/>
            <person name="Barcellos F.G."/>
            <person name="Prosdocimi F."/>
            <person name="May G."/>
            <person name="Azevedo Junior G.M."/>
            <person name="Guimaraes G.M."/>
            <person name="Goldman G.H."/>
            <person name="Padilha I.Q."/>
            <person name="Batista Jda S."/>
            <person name="Ferro J.A."/>
            <person name="Ribeiro J.M."/>
            <person name="Fietto J.L."/>
            <person name="Dabbas K.M."/>
            <person name="Cerdeira L."/>
            <person name="Agnez-Lima L.F."/>
            <person name="Brocchi M."/>
            <person name="de Carvalho M.O."/>
            <person name="Teixeira Mde M."/>
            <person name="Diniz Maia Mde M."/>
            <person name="Goldman M.H."/>
            <person name="Cruz Schneider M.P."/>
            <person name="Felipe M.S."/>
            <person name="Hungria M."/>
            <person name="Nicolas M.F."/>
            <person name="Pereira M."/>
            <person name="Montes M.A."/>
            <person name="Cantao M.E."/>
            <person name="Vincentz M."/>
            <person name="Rafael M.S."/>
            <person name="Silverman N."/>
            <person name="Stoco P.H."/>
            <person name="Souza R.C."/>
            <person name="Vicentini R."/>
            <person name="Gazzinelli R.T."/>
            <person name="Neves Rde O."/>
            <person name="Silva R."/>
            <person name="Astolfi-Filho S."/>
            <person name="Maciel T.E."/>
            <person name="Urmenyi T.P."/>
            <person name="Tadei W.P."/>
            <person name="Camargo E.P."/>
            <person name="de Vasconcelos A.T."/>
        </authorList>
    </citation>
    <scope>NUCLEOTIDE SEQUENCE</scope>
</reference>
<dbReference type="EnsemblMetazoa" id="ADAC002265-RA">
    <property type="protein sequence ID" value="ADAC002265-PA"/>
    <property type="gene ID" value="ADAC002265"/>
</dbReference>
<dbReference type="Proteomes" id="UP000000673">
    <property type="component" value="Unassembled WGS sequence"/>
</dbReference>
<feature type="region of interest" description="Disordered" evidence="1">
    <location>
        <begin position="129"/>
        <end position="177"/>
    </location>
</feature>
<evidence type="ECO:0000313" key="2">
    <source>
        <dbReference type="EMBL" id="ETN65960.1"/>
    </source>
</evidence>
<feature type="compositionally biased region" description="Basic and acidic residues" evidence="1">
    <location>
        <begin position="249"/>
        <end position="267"/>
    </location>
</feature>
<dbReference type="VEuPathDB" id="VectorBase:ADAC002265"/>
<feature type="compositionally biased region" description="Basic and acidic residues" evidence="1">
    <location>
        <begin position="335"/>
        <end position="351"/>
    </location>
</feature>
<accession>W5JSS3</accession>